<dbReference type="STRING" id="332977.SAMN05421740_10423"/>
<feature type="transmembrane region" description="Helical" evidence="1">
    <location>
        <begin position="47"/>
        <end position="69"/>
    </location>
</feature>
<evidence type="ECO:0008006" key="4">
    <source>
        <dbReference type="Google" id="ProtNLM"/>
    </source>
</evidence>
<feature type="transmembrane region" description="Helical" evidence="1">
    <location>
        <begin position="81"/>
        <end position="100"/>
    </location>
</feature>
<accession>A0A1H7NM90</accession>
<dbReference type="PANTHER" id="PTHR34220">
    <property type="entry name" value="SENSOR HISTIDINE KINASE YPDA"/>
    <property type="match status" value="1"/>
</dbReference>
<dbReference type="AlphaFoldDB" id="A0A1H7NM90"/>
<dbReference type="InterPro" id="IPR050640">
    <property type="entry name" value="Bact_2-comp_sensor_kinase"/>
</dbReference>
<organism evidence="2 3">
    <name type="scientific">Parapedobacter koreensis</name>
    <dbReference type="NCBI Taxonomy" id="332977"/>
    <lineage>
        <taxon>Bacteria</taxon>
        <taxon>Pseudomonadati</taxon>
        <taxon>Bacteroidota</taxon>
        <taxon>Sphingobacteriia</taxon>
        <taxon>Sphingobacteriales</taxon>
        <taxon>Sphingobacteriaceae</taxon>
        <taxon>Parapedobacter</taxon>
    </lineage>
</organism>
<dbReference type="PANTHER" id="PTHR34220:SF7">
    <property type="entry name" value="SENSOR HISTIDINE KINASE YPDA"/>
    <property type="match status" value="1"/>
</dbReference>
<feature type="transmembrane region" description="Helical" evidence="1">
    <location>
        <begin position="120"/>
        <end position="142"/>
    </location>
</feature>
<keyword evidence="1" id="KW-1133">Transmembrane helix</keyword>
<dbReference type="EMBL" id="FNZR01000004">
    <property type="protein sequence ID" value="SEL24088.1"/>
    <property type="molecule type" value="Genomic_DNA"/>
</dbReference>
<keyword evidence="1" id="KW-0812">Transmembrane</keyword>
<evidence type="ECO:0000313" key="2">
    <source>
        <dbReference type="EMBL" id="SEL24088.1"/>
    </source>
</evidence>
<gene>
    <name evidence="2" type="ORF">SAMN05421740_10423</name>
</gene>
<evidence type="ECO:0000256" key="1">
    <source>
        <dbReference type="SAM" id="Phobius"/>
    </source>
</evidence>
<reference evidence="3" key="1">
    <citation type="submission" date="2016-10" db="EMBL/GenBank/DDBJ databases">
        <authorList>
            <person name="Varghese N."/>
            <person name="Submissions S."/>
        </authorList>
    </citation>
    <scope>NUCLEOTIDE SEQUENCE [LARGE SCALE GENOMIC DNA]</scope>
    <source>
        <strain evidence="3">Jip14</strain>
    </source>
</reference>
<feature type="transmembrane region" description="Helical" evidence="1">
    <location>
        <begin position="20"/>
        <end position="41"/>
    </location>
</feature>
<proteinExistence type="predicted"/>
<dbReference type="OrthoDB" id="9792992at2"/>
<protein>
    <recommendedName>
        <fullName evidence="4">Histidine kinase</fullName>
    </recommendedName>
</protein>
<evidence type="ECO:0000313" key="3">
    <source>
        <dbReference type="Proteomes" id="UP000198916"/>
    </source>
</evidence>
<sequence>MLKHYLPKPWNHWLPMHRFAYYQIVYWICYVGLTFANNSLMPNPFRWWEVLITIAFIMAIVYSIVYVFLRGLKPAAKTAAVLIGMFIGYALLYYLVAFVWGRSFGERIVKVGDRLTIGGYLFTMLIHWYHSMLDAGLLAAIYRVRKVEGQKRELLEKNHQTHVQFLTAQIDPHEQANLLNIPYQLAVSTGNMDMAEVLLHVKQRLLYVPEKAKDISSEVPLGAEMEQCDRIIWLNSKRFPKCFVTIDVPEVLHHWVVPVFSVSAFLQNAFKYGVSWDEHVPISLRARQEDNRLTIRLRNKINPHKADETSSGIGNDNIRQRLALLYDGRAGLETCHTPDGWYEAILTFTKS</sequence>
<name>A0A1H7NM90_9SPHI</name>
<keyword evidence="3" id="KW-1185">Reference proteome</keyword>
<dbReference type="Proteomes" id="UP000198916">
    <property type="component" value="Unassembled WGS sequence"/>
</dbReference>
<keyword evidence="1" id="KW-0472">Membrane</keyword>
<dbReference type="RefSeq" id="WP_090605498.1">
    <property type="nucleotide sequence ID" value="NZ_FNZR01000004.1"/>
</dbReference>